<evidence type="ECO:0000259" key="2">
    <source>
        <dbReference type="Pfam" id="PF13649"/>
    </source>
</evidence>
<keyword evidence="1" id="KW-0808">Transferase</keyword>
<dbReference type="PANTHER" id="PTHR43861:SF3">
    <property type="entry name" value="PUTATIVE (AFU_ORTHOLOGUE AFUA_2G14390)-RELATED"/>
    <property type="match status" value="1"/>
</dbReference>
<dbReference type="Pfam" id="PF13649">
    <property type="entry name" value="Methyltransf_25"/>
    <property type="match status" value="1"/>
</dbReference>
<dbReference type="CDD" id="cd02440">
    <property type="entry name" value="AdoMet_MTases"/>
    <property type="match status" value="1"/>
</dbReference>
<comment type="caution">
    <text evidence="3">The sequence shown here is derived from an EMBL/GenBank/DDBJ whole genome shotgun (WGS) entry which is preliminary data.</text>
</comment>
<dbReference type="RefSeq" id="WP_218392782.1">
    <property type="nucleotide sequence ID" value="NZ_JAHUZE010000002.1"/>
</dbReference>
<dbReference type="GO" id="GO:0032259">
    <property type="term" value="P:methylation"/>
    <property type="evidence" value="ECO:0007669"/>
    <property type="project" value="UniProtKB-KW"/>
</dbReference>
<name>A0ABS6T354_9RHOB</name>
<sequence>MAYNYDKLFGETRDALGEPTAVFVDFFDQLGRQDVRVLDVGCGQGRDAIFVARKGHRVVGVDISQNGIRDLRNVAAQESLPIEGVVADIASYEPVGFFDIVLIDRTLHMLARQERLTVLGRLLDHVEKQGWVLIADETSNIEDFKSVLSAHPACWHTALSHGGKLFLCRTER</sequence>
<proteinExistence type="predicted"/>
<accession>A0ABS6T354</accession>
<evidence type="ECO:0000256" key="1">
    <source>
        <dbReference type="ARBA" id="ARBA00022679"/>
    </source>
</evidence>
<protein>
    <submittedName>
        <fullName evidence="3">Class I SAM-dependent methyltransferase</fullName>
    </submittedName>
</protein>
<feature type="domain" description="Methyltransferase" evidence="2">
    <location>
        <begin position="37"/>
        <end position="130"/>
    </location>
</feature>
<dbReference type="EMBL" id="JAHUZE010000002">
    <property type="protein sequence ID" value="MBV7379672.1"/>
    <property type="molecule type" value="Genomic_DNA"/>
</dbReference>
<dbReference type="Proteomes" id="UP000756530">
    <property type="component" value="Unassembled WGS sequence"/>
</dbReference>
<dbReference type="GO" id="GO:0008168">
    <property type="term" value="F:methyltransferase activity"/>
    <property type="evidence" value="ECO:0007669"/>
    <property type="project" value="UniProtKB-KW"/>
</dbReference>
<dbReference type="InterPro" id="IPR041698">
    <property type="entry name" value="Methyltransf_25"/>
</dbReference>
<dbReference type="PANTHER" id="PTHR43861">
    <property type="entry name" value="TRANS-ACONITATE 2-METHYLTRANSFERASE-RELATED"/>
    <property type="match status" value="1"/>
</dbReference>
<gene>
    <name evidence="3" type="ORF">KJP28_12130</name>
</gene>
<evidence type="ECO:0000313" key="4">
    <source>
        <dbReference type="Proteomes" id="UP000756530"/>
    </source>
</evidence>
<organism evidence="3 4">
    <name type="scientific">Maritimibacter dapengensis</name>
    <dbReference type="NCBI Taxonomy" id="2836868"/>
    <lineage>
        <taxon>Bacteria</taxon>
        <taxon>Pseudomonadati</taxon>
        <taxon>Pseudomonadota</taxon>
        <taxon>Alphaproteobacteria</taxon>
        <taxon>Rhodobacterales</taxon>
        <taxon>Roseobacteraceae</taxon>
        <taxon>Maritimibacter</taxon>
    </lineage>
</organism>
<keyword evidence="3" id="KW-0489">Methyltransferase</keyword>
<reference evidence="3 4" key="1">
    <citation type="submission" date="2021-05" db="EMBL/GenBank/DDBJ databases">
        <title>Culturable bacteria isolated from Daya Bay.</title>
        <authorList>
            <person name="Zheng W."/>
            <person name="Yu S."/>
            <person name="Huang Y."/>
        </authorList>
    </citation>
    <scope>NUCLEOTIDE SEQUENCE [LARGE SCALE GENOMIC DNA]</scope>
    <source>
        <strain evidence="3 4">DP4N28-5</strain>
    </source>
</reference>
<evidence type="ECO:0000313" key="3">
    <source>
        <dbReference type="EMBL" id="MBV7379672.1"/>
    </source>
</evidence>
<keyword evidence="4" id="KW-1185">Reference proteome</keyword>